<evidence type="ECO:0000256" key="7">
    <source>
        <dbReference type="ARBA" id="ARBA00023173"/>
    </source>
</evidence>
<dbReference type="Gene3D" id="1.10.3080.10">
    <property type="entry name" value="Clc chloride channel"/>
    <property type="match status" value="1"/>
</dbReference>
<evidence type="ECO:0000256" key="3">
    <source>
        <dbReference type="ARBA" id="ARBA00022737"/>
    </source>
</evidence>
<keyword evidence="7" id="KW-0868">Chloride</keyword>
<name>A0A6J1KKW7_CUCMA</name>
<feature type="transmembrane region" description="Helical" evidence="8">
    <location>
        <begin position="66"/>
        <end position="85"/>
    </location>
</feature>
<feature type="transmembrane region" description="Helical" evidence="8">
    <location>
        <begin position="118"/>
        <end position="138"/>
    </location>
</feature>
<gene>
    <name evidence="10" type="primary">LOC111494206</name>
</gene>
<dbReference type="PRINTS" id="PR01120">
    <property type="entry name" value="CLCHANNELPLT"/>
</dbReference>
<dbReference type="InterPro" id="IPR014743">
    <property type="entry name" value="Cl-channel_core"/>
</dbReference>
<dbReference type="PANTHER" id="PTHR11689">
    <property type="entry name" value="CHLORIDE CHANNEL PROTEIN CLC FAMILY MEMBER"/>
    <property type="match status" value="1"/>
</dbReference>
<evidence type="ECO:0000256" key="4">
    <source>
        <dbReference type="ARBA" id="ARBA00022989"/>
    </source>
</evidence>
<keyword evidence="7" id="KW-0406">Ion transport</keyword>
<dbReference type="RefSeq" id="XP_022999858.1">
    <property type="nucleotide sequence ID" value="XM_023144090.1"/>
</dbReference>
<keyword evidence="5" id="KW-0129">CBS domain</keyword>
<protein>
    <submittedName>
        <fullName evidence="10">Chloride channel protein CLC-d-like isoform X1</fullName>
    </submittedName>
</protein>
<comment type="subcellular location">
    <subcellularLocation>
        <location evidence="1">Membrane</location>
        <topology evidence="1">Multi-pass membrane protein</topology>
    </subcellularLocation>
</comment>
<keyword evidence="4 8" id="KW-1133">Transmembrane helix</keyword>
<sequence length="340" mass="37564">MSFPNQGGSGKYHLNSRWLQVFRSDRVHRDLVTCGCAAGVAATFRAPVGGVLFALEEVTSWWKSQLLWRVFFTSAVVAVVVRPAMGWCKSGKCGHFGSGGFIIWDISDGQEDYYFGELLPMAVIGVIGGLLGALFNQLTLYMTYWRRNHLHKNGNGVKIIEVGLISVLTSIISFGLPLLRQCTPCPKPDPELGNECPRPPGMYGNYVNFYCSKDNEYNDLATIFFNTQVMFYTLAVVTFGTAVPAGQFVPGIMIGSTYGRLVGKFVVSFYRKPNIEEGTYALLGAESFLGGSMRMTVSLCVIVVEISNNLKFLPLIMLVLLISRLLAMSSMKAYMKSRLN</sequence>
<feature type="transmembrane region" description="Helical" evidence="8">
    <location>
        <begin position="310"/>
        <end position="327"/>
    </location>
</feature>
<keyword evidence="3" id="KW-0677">Repeat</keyword>
<keyword evidence="6 8" id="KW-0472">Membrane</keyword>
<dbReference type="Proteomes" id="UP000504608">
    <property type="component" value="Unplaced"/>
</dbReference>
<dbReference type="KEGG" id="cmax:111494206"/>
<keyword evidence="7" id="KW-0869">Chloride channel</keyword>
<dbReference type="SUPFAM" id="SSF81340">
    <property type="entry name" value="Clc chloride channel"/>
    <property type="match status" value="1"/>
</dbReference>
<evidence type="ECO:0000256" key="6">
    <source>
        <dbReference type="ARBA" id="ARBA00023136"/>
    </source>
</evidence>
<feature type="transmembrane region" description="Helical" evidence="8">
    <location>
        <begin position="229"/>
        <end position="259"/>
    </location>
</feature>
<keyword evidence="2 8" id="KW-0812">Transmembrane</keyword>
<dbReference type="InterPro" id="IPR001807">
    <property type="entry name" value="ClC"/>
</dbReference>
<dbReference type="AlphaFoldDB" id="A0A6J1KKW7"/>
<keyword evidence="9" id="KW-1185">Reference proteome</keyword>
<dbReference type="Pfam" id="PF00654">
    <property type="entry name" value="Voltage_CLC"/>
    <property type="match status" value="1"/>
</dbReference>
<keyword evidence="7" id="KW-0407">Ion channel</keyword>
<dbReference type="OrthoDB" id="428525at2759"/>
<dbReference type="GO" id="GO:0034707">
    <property type="term" value="C:chloride channel complex"/>
    <property type="evidence" value="ECO:0007669"/>
    <property type="project" value="UniProtKB-KW"/>
</dbReference>
<evidence type="ECO:0000256" key="8">
    <source>
        <dbReference type="SAM" id="Phobius"/>
    </source>
</evidence>
<accession>A0A6J1KKW7</accession>
<proteinExistence type="predicted"/>
<dbReference type="PANTHER" id="PTHR11689:SF136">
    <property type="entry name" value="H(+)_CL(-) EXCHANGE TRANSPORTER 7"/>
    <property type="match status" value="1"/>
</dbReference>
<dbReference type="GeneID" id="111494206"/>
<organism evidence="9 10">
    <name type="scientific">Cucurbita maxima</name>
    <name type="common">Pumpkin</name>
    <name type="synonym">Winter squash</name>
    <dbReference type="NCBI Taxonomy" id="3661"/>
    <lineage>
        <taxon>Eukaryota</taxon>
        <taxon>Viridiplantae</taxon>
        <taxon>Streptophyta</taxon>
        <taxon>Embryophyta</taxon>
        <taxon>Tracheophyta</taxon>
        <taxon>Spermatophyta</taxon>
        <taxon>Magnoliopsida</taxon>
        <taxon>eudicotyledons</taxon>
        <taxon>Gunneridae</taxon>
        <taxon>Pentapetalae</taxon>
        <taxon>rosids</taxon>
        <taxon>fabids</taxon>
        <taxon>Cucurbitales</taxon>
        <taxon>Cucurbitaceae</taxon>
        <taxon>Cucurbiteae</taxon>
        <taxon>Cucurbita</taxon>
    </lineage>
</organism>
<evidence type="ECO:0000313" key="10">
    <source>
        <dbReference type="RefSeq" id="XP_022999858.1"/>
    </source>
</evidence>
<dbReference type="InterPro" id="IPR002251">
    <property type="entry name" value="Cl_channel_pln"/>
</dbReference>
<dbReference type="GO" id="GO:0005247">
    <property type="term" value="F:voltage-gated chloride channel activity"/>
    <property type="evidence" value="ECO:0007669"/>
    <property type="project" value="InterPro"/>
</dbReference>
<evidence type="ECO:0000256" key="1">
    <source>
        <dbReference type="ARBA" id="ARBA00004141"/>
    </source>
</evidence>
<evidence type="ECO:0000256" key="2">
    <source>
        <dbReference type="ARBA" id="ARBA00022692"/>
    </source>
</evidence>
<keyword evidence="7" id="KW-0813">Transport</keyword>
<dbReference type="PRINTS" id="PR00762">
    <property type="entry name" value="CLCHANNEL"/>
</dbReference>
<evidence type="ECO:0000256" key="5">
    <source>
        <dbReference type="ARBA" id="ARBA00023122"/>
    </source>
</evidence>
<dbReference type="InterPro" id="IPR051280">
    <property type="entry name" value="Cl-channel/antiporter"/>
</dbReference>
<reference evidence="10" key="1">
    <citation type="submission" date="2025-08" db="UniProtKB">
        <authorList>
            <consortium name="RefSeq"/>
        </authorList>
    </citation>
    <scope>IDENTIFICATION</scope>
    <source>
        <tissue evidence="10">Young leaves</tissue>
    </source>
</reference>
<evidence type="ECO:0000313" key="9">
    <source>
        <dbReference type="Proteomes" id="UP000504608"/>
    </source>
</evidence>